<dbReference type="EMBL" id="UZAK01032462">
    <property type="protein sequence ID" value="VDP27646.1"/>
    <property type="molecule type" value="Genomic_DNA"/>
</dbReference>
<dbReference type="WBParaSite" id="SCUD_0000776401-mRNA-1">
    <property type="protein sequence ID" value="SCUD_0000776401-mRNA-1"/>
    <property type="gene ID" value="SCUD_0000776401"/>
</dbReference>
<organism evidence="4">
    <name type="scientific">Schistosoma curassoni</name>
    <dbReference type="NCBI Taxonomy" id="6186"/>
    <lineage>
        <taxon>Eukaryota</taxon>
        <taxon>Metazoa</taxon>
        <taxon>Spiralia</taxon>
        <taxon>Lophotrochozoa</taxon>
        <taxon>Platyhelminthes</taxon>
        <taxon>Trematoda</taxon>
        <taxon>Digenea</taxon>
        <taxon>Strigeidida</taxon>
        <taxon>Schistosomatoidea</taxon>
        <taxon>Schistosomatidae</taxon>
        <taxon>Schistosoma</taxon>
    </lineage>
</organism>
<evidence type="ECO:0000256" key="1">
    <source>
        <dbReference type="SAM" id="MobiDB-lite"/>
    </source>
</evidence>
<reference evidence="2 3" key="2">
    <citation type="submission" date="2018-11" db="EMBL/GenBank/DDBJ databases">
        <authorList>
            <consortium name="Pathogen Informatics"/>
        </authorList>
    </citation>
    <scope>NUCLEOTIDE SEQUENCE [LARGE SCALE GENOMIC DNA]</scope>
    <source>
        <strain evidence="2">Dakar</strain>
        <strain evidence="3">Dakar, Senegal</strain>
    </source>
</reference>
<evidence type="ECO:0000313" key="4">
    <source>
        <dbReference type="WBParaSite" id="SCUD_0000776401-mRNA-1"/>
    </source>
</evidence>
<reference evidence="4" key="1">
    <citation type="submission" date="2016-06" db="UniProtKB">
        <authorList>
            <consortium name="WormBaseParasite"/>
        </authorList>
    </citation>
    <scope>IDENTIFICATION</scope>
</reference>
<sequence length="257" mass="29073">MNIGTRGHQIYMRHTLKREDRPTPLSAIPGHLGAVRKIVLNPNVPNVYDRLKETILRHFLPSREERSRTLLARYLLGDAKPSHHLTRLQSLTGPTTADSEIVKELWLEPLPVHIQPTITALLEYTPLNQVALIVDKILARTNTRDDYIVASTSRSNVDLDASRLSAQGDRGSCIHTRLNFRNSSNIPEPCVPRVRSRSRKAKAVTTRPKRASPKPRQRDGFRNEYGLVLVPPCLRVRCPPLSRPLLIQGGKLPNRRV</sequence>
<accession>A0A183JYF8</accession>
<evidence type="ECO:0000313" key="2">
    <source>
        <dbReference type="EMBL" id="VDP27646.1"/>
    </source>
</evidence>
<gene>
    <name evidence="2" type="ORF">SCUD_LOCUS7764</name>
</gene>
<feature type="compositionally biased region" description="Basic residues" evidence="1">
    <location>
        <begin position="195"/>
        <end position="215"/>
    </location>
</feature>
<keyword evidence="3" id="KW-1185">Reference proteome</keyword>
<evidence type="ECO:0000313" key="3">
    <source>
        <dbReference type="Proteomes" id="UP000279833"/>
    </source>
</evidence>
<proteinExistence type="predicted"/>
<dbReference type="Proteomes" id="UP000279833">
    <property type="component" value="Unassembled WGS sequence"/>
</dbReference>
<dbReference type="PANTHER" id="PTHR33327">
    <property type="entry name" value="ENDONUCLEASE"/>
    <property type="match status" value="1"/>
</dbReference>
<name>A0A183JYF8_9TREM</name>
<dbReference type="STRING" id="6186.A0A183JYF8"/>
<protein>
    <submittedName>
        <fullName evidence="2 4">Uncharacterized protein</fullName>
    </submittedName>
</protein>
<dbReference type="AlphaFoldDB" id="A0A183JYF8"/>
<dbReference type="PANTHER" id="PTHR33327:SF3">
    <property type="entry name" value="RNA-DIRECTED DNA POLYMERASE"/>
    <property type="match status" value="1"/>
</dbReference>
<feature type="region of interest" description="Disordered" evidence="1">
    <location>
        <begin position="195"/>
        <end position="219"/>
    </location>
</feature>